<protein>
    <recommendedName>
        <fullName evidence="6">Methyltransferase domain-containing protein</fullName>
    </recommendedName>
</protein>
<keyword evidence="3" id="KW-0808">Transferase</keyword>
<evidence type="ECO:0000256" key="1">
    <source>
        <dbReference type="ARBA" id="ARBA00010633"/>
    </source>
</evidence>
<dbReference type="AlphaFoldDB" id="A0A7S1C371"/>
<organism evidence="5">
    <name type="scientific">Corethron hystrix</name>
    <dbReference type="NCBI Taxonomy" id="216773"/>
    <lineage>
        <taxon>Eukaryota</taxon>
        <taxon>Sar</taxon>
        <taxon>Stramenopiles</taxon>
        <taxon>Ochrophyta</taxon>
        <taxon>Bacillariophyta</taxon>
        <taxon>Coscinodiscophyceae</taxon>
        <taxon>Corethrophycidae</taxon>
        <taxon>Corethrales</taxon>
        <taxon>Corethraceae</taxon>
        <taxon>Corethron</taxon>
    </lineage>
</organism>
<accession>A0A7S1C371</accession>
<proteinExistence type="inferred from homology"/>
<evidence type="ECO:0000256" key="2">
    <source>
        <dbReference type="ARBA" id="ARBA00022603"/>
    </source>
</evidence>
<dbReference type="InterPro" id="IPR026170">
    <property type="entry name" value="FAM173A/B"/>
</dbReference>
<dbReference type="EMBL" id="HBFR01042674">
    <property type="protein sequence ID" value="CAD8903984.1"/>
    <property type="molecule type" value="Transcribed_RNA"/>
</dbReference>
<evidence type="ECO:0000256" key="3">
    <source>
        <dbReference type="ARBA" id="ARBA00022679"/>
    </source>
</evidence>
<dbReference type="PANTHER" id="PTHR13610:SF11">
    <property type="entry name" value="METHYLTRANSFERASE DOMAIN-CONTAINING PROTEIN"/>
    <property type="match status" value="1"/>
</dbReference>
<evidence type="ECO:0008006" key="6">
    <source>
        <dbReference type="Google" id="ProtNLM"/>
    </source>
</evidence>
<evidence type="ECO:0000313" key="5">
    <source>
        <dbReference type="EMBL" id="CAD8903984.1"/>
    </source>
</evidence>
<dbReference type="SUPFAM" id="SSF53335">
    <property type="entry name" value="S-adenosyl-L-methionine-dependent methyltransferases"/>
    <property type="match status" value="1"/>
</dbReference>
<name>A0A7S1C371_9STRA</name>
<sequence length="180" mass="19782">MADASRLCTIQPCACVTFSVCCAAASTETACESATRCDADKVHFELGSGDGRLNFLAVCEPYLVKRSVGIEVDVEMVERARTKWEAVSRTIKANSDGDESGERVHFLHADLMQDDDIDLTDCTVLTMYFVEEALLRLRPMLERALSGSGCRVVTNGYAMPGWTEVESTSCMGLPLYLYIL</sequence>
<comment type="similarity">
    <text evidence="1">Belongs to the ANT/ATPSC lysine N-methyltransferase family.</text>
</comment>
<dbReference type="InterPro" id="IPR029063">
    <property type="entry name" value="SAM-dependent_MTases_sf"/>
</dbReference>
<evidence type="ECO:0000256" key="4">
    <source>
        <dbReference type="ARBA" id="ARBA00022691"/>
    </source>
</evidence>
<dbReference type="GO" id="GO:0032259">
    <property type="term" value="P:methylation"/>
    <property type="evidence" value="ECO:0007669"/>
    <property type="project" value="UniProtKB-KW"/>
</dbReference>
<dbReference type="GO" id="GO:0005739">
    <property type="term" value="C:mitochondrion"/>
    <property type="evidence" value="ECO:0007669"/>
    <property type="project" value="TreeGrafter"/>
</dbReference>
<dbReference type="Gene3D" id="3.40.50.150">
    <property type="entry name" value="Vaccinia Virus protein VP39"/>
    <property type="match status" value="1"/>
</dbReference>
<gene>
    <name evidence="5" type="ORF">CHYS00102_LOCUS31204</name>
</gene>
<dbReference type="PANTHER" id="PTHR13610">
    <property type="entry name" value="METHYLTRANSFERASE DOMAIN-CONTAINING PROTEIN"/>
    <property type="match status" value="1"/>
</dbReference>
<dbReference type="GO" id="GO:1905706">
    <property type="term" value="P:regulation of mitochondrial ATP synthesis coupled proton transport"/>
    <property type="evidence" value="ECO:0007669"/>
    <property type="project" value="TreeGrafter"/>
</dbReference>
<keyword evidence="4" id="KW-0949">S-adenosyl-L-methionine</keyword>
<keyword evidence="2" id="KW-0489">Methyltransferase</keyword>
<reference evidence="5" key="1">
    <citation type="submission" date="2021-01" db="EMBL/GenBank/DDBJ databases">
        <authorList>
            <person name="Corre E."/>
            <person name="Pelletier E."/>
            <person name="Niang G."/>
            <person name="Scheremetjew M."/>
            <person name="Finn R."/>
            <person name="Kale V."/>
            <person name="Holt S."/>
            <person name="Cochrane G."/>
            <person name="Meng A."/>
            <person name="Brown T."/>
            <person name="Cohen L."/>
        </authorList>
    </citation>
    <scope>NUCLEOTIDE SEQUENCE</scope>
    <source>
        <strain evidence="5">308</strain>
    </source>
</reference>
<dbReference type="GO" id="GO:0016279">
    <property type="term" value="F:protein-lysine N-methyltransferase activity"/>
    <property type="evidence" value="ECO:0007669"/>
    <property type="project" value="InterPro"/>
</dbReference>